<evidence type="ECO:0000313" key="3">
    <source>
        <dbReference type="WBParaSite" id="MBELARI_LOCUS14562"/>
    </source>
</evidence>
<dbReference type="Proteomes" id="UP000887575">
    <property type="component" value="Unassembled WGS sequence"/>
</dbReference>
<feature type="transmembrane region" description="Helical" evidence="1">
    <location>
        <begin position="43"/>
        <end position="74"/>
    </location>
</feature>
<organism evidence="2 3">
    <name type="scientific">Mesorhabditis belari</name>
    <dbReference type="NCBI Taxonomy" id="2138241"/>
    <lineage>
        <taxon>Eukaryota</taxon>
        <taxon>Metazoa</taxon>
        <taxon>Ecdysozoa</taxon>
        <taxon>Nematoda</taxon>
        <taxon>Chromadorea</taxon>
        <taxon>Rhabditida</taxon>
        <taxon>Rhabditina</taxon>
        <taxon>Rhabditomorpha</taxon>
        <taxon>Rhabditoidea</taxon>
        <taxon>Rhabditidae</taxon>
        <taxon>Mesorhabditinae</taxon>
        <taxon>Mesorhabditis</taxon>
    </lineage>
</organism>
<dbReference type="AlphaFoldDB" id="A0AAF3EKK4"/>
<reference evidence="3" key="1">
    <citation type="submission" date="2024-02" db="UniProtKB">
        <authorList>
            <consortium name="WormBaseParasite"/>
        </authorList>
    </citation>
    <scope>IDENTIFICATION</scope>
</reference>
<feature type="transmembrane region" description="Helical" evidence="1">
    <location>
        <begin position="247"/>
        <end position="280"/>
    </location>
</feature>
<keyword evidence="1" id="KW-0812">Transmembrane</keyword>
<accession>A0AAF3EKK4</accession>
<feature type="transmembrane region" description="Helical" evidence="1">
    <location>
        <begin position="94"/>
        <end position="114"/>
    </location>
</feature>
<proteinExistence type="predicted"/>
<name>A0AAF3EKK4_9BILA</name>
<feature type="transmembrane region" description="Helical" evidence="1">
    <location>
        <begin position="286"/>
        <end position="306"/>
    </location>
</feature>
<sequence>MPAHLNFSHTIVMINTSLAIVANCGLVRVIAKHSRPEFGRYKYLMMLFATFSIIFPLFHFVLMPGCHVFGYSYAFFVAGPIGDYISASVGQYLILYWCLLYNQQLILIVFHFLYRYIVVCRFHLIPIFKRWPIRLLLFSYVIIDLSAWVGLFEIQSWSLRGNRAYIKSEFWQYYNINIDNASLVGSLFKANDTNGVERYMGRDVICWMVICTLVFYKFCIMVWFTMNIHRTLKYSLMSHRAKQMQTDLLKALIAQTACPFILEGAPCIQCTICGFFGIYVGSWQNYGFVFVSSYPLMDAFSMTYFIRDYRRAVIDRLKQTFSSASVESIEEFTPPKALYLAS</sequence>
<dbReference type="PANTHER" id="PTHR22943">
    <property type="entry name" value="7-TRANSMEMBRANE DOMAIN RECEPTOR C.ELEGANS"/>
    <property type="match status" value="1"/>
</dbReference>
<dbReference type="Pfam" id="PF10326">
    <property type="entry name" value="7TM_GPCR_Str"/>
    <property type="match status" value="1"/>
</dbReference>
<evidence type="ECO:0000256" key="1">
    <source>
        <dbReference type="SAM" id="Phobius"/>
    </source>
</evidence>
<keyword evidence="1" id="KW-0472">Membrane</keyword>
<evidence type="ECO:0000313" key="2">
    <source>
        <dbReference type="Proteomes" id="UP000887575"/>
    </source>
</evidence>
<feature type="transmembrane region" description="Helical" evidence="1">
    <location>
        <begin position="12"/>
        <end position="31"/>
    </location>
</feature>
<dbReference type="InterPro" id="IPR019428">
    <property type="entry name" value="7TM_GPCR_serpentine_rcpt_Str"/>
</dbReference>
<keyword evidence="1" id="KW-1133">Transmembrane helix</keyword>
<feature type="transmembrane region" description="Helical" evidence="1">
    <location>
        <begin position="204"/>
        <end position="226"/>
    </location>
</feature>
<dbReference type="PANTHER" id="PTHR22943:SF248">
    <property type="entry name" value="SEVEN TM RECEPTOR"/>
    <property type="match status" value="1"/>
</dbReference>
<dbReference type="SUPFAM" id="SSF81321">
    <property type="entry name" value="Family A G protein-coupled receptor-like"/>
    <property type="match status" value="1"/>
</dbReference>
<feature type="transmembrane region" description="Helical" evidence="1">
    <location>
        <begin position="135"/>
        <end position="152"/>
    </location>
</feature>
<keyword evidence="2" id="KW-1185">Reference proteome</keyword>
<protein>
    <submittedName>
        <fullName evidence="3">G protein-coupled receptor</fullName>
    </submittedName>
</protein>
<dbReference type="WBParaSite" id="MBELARI_LOCUS14562">
    <property type="protein sequence ID" value="MBELARI_LOCUS14562"/>
    <property type="gene ID" value="MBELARI_LOCUS14562"/>
</dbReference>